<evidence type="ECO:0000313" key="1">
    <source>
        <dbReference type="EnsemblMetazoa" id="PPA06630.1"/>
    </source>
</evidence>
<reference evidence="2" key="1">
    <citation type="journal article" date="2008" name="Nat. Genet.">
        <title>The Pristionchus pacificus genome provides a unique perspective on nematode lifestyle and parasitism.</title>
        <authorList>
            <person name="Dieterich C."/>
            <person name="Clifton S.W."/>
            <person name="Schuster L.N."/>
            <person name="Chinwalla A."/>
            <person name="Delehaunty K."/>
            <person name="Dinkelacker I."/>
            <person name="Fulton L."/>
            <person name="Fulton R."/>
            <person name="Godfrey J."/>
            <person name="Minx P."/>
            <person name="Mitreva M."/>
            <person name="Roeseler W."/>
            <person name="Tian H."/>
            <person name="Witte H."/>
            <person name="Yang S.P."/>
            <person name="Wilson R.K."/>
            <person name="Sommer R.J."/>
        </authorList>
    </citation>
    <scope>NUCLEOTIDE SEQUENCE [LARGE SCALE GENOMIC DNA]</scope>
    <source>
        <strain evidence="2">PS312</strain>
    </source>
</reference>
<evidence type="ECO:0000313" key="2">
    <source>
        <dbReference type="Proteomes" id="UP000005239"/>
    </source>
</evidence>
<accession>A0A8R1YB06</accession>
<keyword evidence="2" id="KW-1185">Reference proteome</keyword>
<name>A0A8R1YB06_PRIPA</name>
<dbReference type="EnsemblMetazoa" id="PPA06630.1">
    <property type="protein sequence ID" value="PPA06630.1"/>
    <property type="gene ID" value="WBGene00096184"/>
</dbReference>
<reference evidence="1" key="2">
    <citation type="submission" date="2022-06" db="UniProtKB">
        <authorList>
            <consortium name="EnsemblMetazoa"/>
        </authorList>
    </citation>
    <scope>IDENTIFICATION</scope>
    <source>
        <strain evidence="1">PS312</strain>
    </source>
</reference>
<organism evidence="1 2">
    <name type="scientific">Pristionchus pacificus</name>
    <name type="common">Parasitic nematode worm</name>
    <dbReference type="NCBI Taxonomy" id="54126"/>
    <lineage>
        <taxon>Eukaryota</taxon>
        <taxon>Metazoa</taxon>
        <taxon>Ecdysozoa</taxon>
        <taxon>Nematoda</taxon>
        <taxon>Chromadorea</taxon>
        <taxon>Rhabditida</taxon>
        <taxon>Rhabditina</taxon>
        <taxon>Diplogasteromorpha</taxon>
        <taxon>Diplogasteroidea</taxon>
        <taxon>Neodiplogasteridae</taxon>
        <taxon>Pristionchus</taxon>
    </lineage>
</organism>
<proteinExistence type="predicted"/>
<protein>
    <submittedName>
        <fullName evidence="1">Uncharacterized protein</fullName>
    </submittedName>
</protein>
<gene>
    <name evidence="1" type="primary">WBGene00096184</name>
</gene>
<dbReference type="Proteomes" id="UP000005239">
    <property type="component" value="Unassembled WGS sequence"/>
</dbReference>
<dbReference type="AlphaFoldDB" id="A0A8R1YB06"/>
<sequence>MSGGIGGGASPYHNVGAGAQPNVMYPSGEYVEVGGGAAPQHHGIAIGGCYRPQQSADHPPPIGSCGGIGDGVALQPHGGAIGGGDAPNVLHYHGGDPCGGGAHVGGGAHPSAPPLYLQEQVLHPSGCVGEGAAPCQHGGAGIGGDAAPNVLHYGGQHHGHH</sequence>